<dbReference type="InterPro" id="IPR009056">
    <property type="entry name" value="Cyt_c-like_dom"/>
</dbReference>
<dbReference type="InterPro" id="IPR013320">
    <property type="entry name" value="ConA-like_dom_sf"/>
</dbReference>
<dbReference type="EMBL" id="CP017641">
    <property type="protein sequence ID" value="APZ91187.1"/>
    <property type="molecule type" value="Genomic_DNA"/>
</dbReference>
<evidence type="ECO:0000313" key="8">
    <source>
        <dbReference type="EMBL" id="APZ91187.1"/>
    </source>
</evidence>
<dbReference type="InterPro" id="IPR046476">
    <property type="entry name" value="DUF6797"/>
</dbReference>
<keyword evidence="1 4" id="KW-0349">Heme</keyword>
<feature type="domain" description="Cytochrome c" evidence="7">
    <location>
        <begin position="241"/>
        <end position="320"/>
    </location>
</feature>
<feature type="domain" description="Cytochrome c" evidence="7">
    <location>
        <begin position="59"/>
        <end position="201"/>
    </location>
</feature>
<dbReference type="Pfam" id="PF13385">
    <property type="entry name" value="Laminin_G_3"/>
    <property type="match status" value="1"/>
</dbReference>
<dbReference type="GO" id="GO:0009055">
    <property type="term" value="F:electron transfer activity"/>
    <property type="evidence" value="ECO:0007669"/>
    <property type="project" value="InterPro"/>
</dbReference>
<evidence type="ECO:0000256" key="4">
    <source>
        <dbReference type="PROSITE-ProRule" id="PRU00433"/>
    </source>
</evidence>
<dbReference type="SUPFAM" id="SSF63829">
    <property type="entry name" value="Calcium-dependent phosphotriesterase"/>
    <property type="match status" value="1"/>
</dbReference>
<evidence type="ECO:0000259" key="7">
    <source>
        <dbReference type="PROSITE" id="PS51007"/>
    </source>
</evidence>
<keyword evidence="3 4" id="KW-0408">Iron</keyword>
<dbReference type="NCBIfam" id="TIGR02603">
    <property type="entry name" value="CxxCH_TIGR02603"/>
    <property type="match status" value="1"/>
</dbReference>
<dbReference type="KEGG" id="fmr:Fuma_00773"/>
<dbReference type="Gene3D" id="1.10.760.10">
    <property type="entry name" value="Cytochrome c-like domain"/>
    <property type="match status" value="2"/>
</dbReference>
<dbReference type="PANTHER" id="PTHR33546:SF1">
    <property type="entry name" value="LARGE, MULTIFUNCTIONAL SECRETED PROTEIN"/>
    <property type="match status" value="1"/>
</dbReference>
<evidence type="ECO:0000256" key="1">
    <source>
        <dbReference type="ARBA" id="ARBA00022617"/>
    </source>
</evidence>
<dbReference type="SUPFAM" id="SSF46626">
    <property type="entry name" value="Cytochrome c"/>
    <property type="match status" value="2"/>
</dbReference>
<name>A0A1P8WAS8_9PLAN</name>
<feature type="region of interest" description="Disordered" evidence="5">
    <location>
        <begin position="775"/>
        <end position="807"/>
    </location>
</feature>
<feature type="signal peptide" evidence="6">
    <location>
        <begin position="1"/>
        <end position="36"/>
    </location>
</feature>
<feature type="chain" id="PRO_5012049273" evidence="6">
    <location>
        <begin position="37"/>
        <end position="1376"/>
    </location>
</feature>
<proteinExistence type="predicted"/>
<sequence precursor="true">MLGGVVLQILVSAERNFMFRTLVLLMALACSAAVRAQTLEQHLLAETPAKLAAAARESGDARRGAILFHQVYVGCAKCHSMDGGSNSLGPDLTKLSEQKDATDEYVVTSVLKPSADIRKGFESLTVVTTDGRTQTGLLVSRSEDGVVLRDPAADGKSVSIAADQIEETVDSKLSIMPAGIANQLGSRQQFLDLLSYVLQVRDGGVEVARKLQPSPSLIAFTLPEYESHVDHAGLIRKLDDDAFARGHAIYERLCINCHGNKQKPSSLPTALRFAEGKFRSGGDPYAMYRTLTHGFGLMVPQTWMVPQQKYDVIHYIREEYLRDDNAAQYADVTDNYLASLPKGDTFGPEPVEYAPWSDMDYGPSMINTFEVGSDGTNFAHKGIAVRLDPGPGGIAKGNKWAIFDHDTMRFVAAWTRDPESSEAGFVNWQGIHFDGRHGTHPRVVGDVQFSNPTGPGWAKPGTADFTDDQRVIGRDDNRYGPLPRDWAKYRGLHSVGDDTIIDYTVGGRRVLERFGAVETSVDRGSLTDESPVSARPKSQLTTVFTRTMSLGASGSPNMMLVATHPNEETVYRRIGKYSAVIAPFKSGNTVYDPSQFNGASHLQIDDAAVLDMSSGSFTLAARIRTSNDGVIFSKCNNEGPWVPGGKAFFVRGGRLTYDIGWVGAANSKKRVDDGKWHNVGMTWNHETGRVNFYIDDQKNGGGILKPKQKADSKHVAKIGFAAGNFPADSHFVGEIDSVAFFPRVVTSHLDSVQSQRKQRPSALWDLHSGIVDGLVPNRRESPNAAAKDSATESTQSPHKLAAKHIHRDGPRTSRAIFAGVVGSNRGFAFSPKDNRLHLTFPPARETENVVVWTAAVPAGLSVEELGALEAQIQQQVKPADLQAAIDDIGKPRWPEVVTTTPVLGSDDGPFAVDELTSPANNPWLARLRFTGHDFFDDGDRMAVCSWDGDVWLVSGLKSLARHGAIGEWNSYPASPIKILELAAEEASAPALKWQRIASGLFQPLGLKIVDGTIYLTCRDQLVILRDRNGDGETDFYECFNNDHQVTPHFHEFAMGLQRDDAGNFYYAKSARHALTAIVPHHGTLLRIPPDGSRTDFLANGFRAANGVCLNKDGSFIVTDQEGHWNPKNRINWVREGGFYGNMFGYHDVTDDSNEAMEQPLCWITNAFDRSPAELMWIDNKAWGPLNGSLLNLSYGYGKVYVVPHEEKNGQMQGGMCEFPIPQFPTGVTRGRISPHDNALYVCGMFAWGSSQQAREGGLYRIRPTGKPAYLPVGLNASGKELKITFTDELDAGSATSPDNFTVRVWALKRNANYGSKHYDEHEIEVASARLSDDGRAVTLAIPELAKTWCMEIKCRLKSADGETFERVIHNTIHRPE</sequence>
<accession>A0A1P8WAS8</accession>
<evidence type="ECO:0000256" key="3">
    <source>
        <dbReference type="ARBA" id="ARBA00023004"/>
    </source>
</evidence>
<dbReference type="SUPFAM" id="SSF49899">
    <property type="entry name" value="Concanavalin A-like lectins/glucanases"/>
    <property type="match status" value="1"/>
</dbReference>
<keyword evidence="9" id="KW-1185">Reference proteome</keyword>
<dbReference type="Pfam" id="PF20601">
    <property type="entry name" value="DUF6797"/>
    <property type="match status" value="1"/>
</dbReference>
<dbReference type="Gene3D" id="2.60.120.200">
    <property type="match status" value="1"/>
</dbReference>
<dbReference type="Pfam" id="PF13442">
    <property type="entry name" value="Cytochrome_CBB3"/>
    <property type="match status" value="1"/>
</dbReference>
<dbReference type="PROSITE" id="PS51007">
    <property type="entry name" value="CYTC"/>
    <property type="match status" value="2"/>
</dbReference>
<dbReference type="Proteomes" id="UP000187735">
    <property type="component" value="Chromosome"/>
</dbReference>
<dbReference type="STRING" id="1891926.Fuma_00773"/>
<dbReference type="GO" id="GO:0020037">
    <property type="term" value="F:heme binding"/>
    <property type="evidence" value="ECO:0007669"/>
    <property type="project" value="InterPro"/>
</dbReference>
<evidence type="ECO:0000256" key="2">
    <source>
        <dbReference type="ARBA" id="ARBA00022723"/>
    </source>
</evidence>
<dbReference type="InterPro" id="IPR036909">
    <property type="entry name" value="Cyt_c-like_dom_sf"/>
</dbReference>
<protein>
    <submittedName>
        <fullName evidence="8">Putative heme-binding domain protein</fullName>
    </submittedName>
</protein>
<evidence type="ECO:0000313" key="9">
    <source>
        <dbReference type="Proteomes" id="UP000187735"/>
    </source>
</evidence>
<gene>
    <name evidence="8" type="ORF">Fuma_00773</name>
</gene>
<dbReference type="InterPro" id="IPR013427">
    <property type="entry name" value="Haem-bd_dom_put"/>
</dbReference>
<keyword evidence="2 4" id="KW-0479">Metal-binding</keyword>
<organism evidence="8 9">
    <name type="scientific">Fuerstiella marisgermanici</name>
    <dbReference type="NCBI Taxonomy" id="1891926"/>
    <lineage>
        <taxon>Bacteria</taxon>
        <taxon>Pseudomonadati</taxon>
        <taxon>Planctomycetota</taxon>
        <taxon>Planctomycetia</taxon>
        <taxon>Planctomycetales</taxon>
        <taxon>Planctomycetaceae</taxon>
        <taxon>Fuerstiella</taxon>
    </lineage>
</organism>
<dbReference type="GO" id="GO:0046872">
    <property type="term" value="F:metal ion binding"/>
    <property type="evidence" value="ECO:0007669"/>
    <property type="project" value="UniProtKB-KW"/>
</dbReference>
<evidence type="ECO:0000256" key="6">
    <source>
        <dbReference type="SAM" id="SignalP"/>
    </source>
</evidence>
<dbReference type="PANTHER" id="PTHR33546">
    <property type="entry name" value="LARGE, MULTIFUNCTIONAL SECRETED PROTEIN-RELATED"/>
    <property type="match status" value="1"/>
</dbReference>
<keyword evidence="6" id="KW-0732">Signal</keyword>
<evidence type="ECO:0000256" key="5">
    <source>
        <dbReference type="SAM" id="MobiDB-lite"/>
    </source>
</evidence>
<reference evidence="8 9" key="1">
    <citation type="journal article" date="2016" name="Front. Microbiol.">
        <title>Fuerstia marisgermanicae gen. nov., sp. nov., an Unusual Member of the Phylum Planctomycetes from the German Wadden Sea.</title>
        <authorList>
            <person name="Kohn T."/>
            <person name="Heuer A."/>
            <person name="Jogler M."/>
            <person name="Vollmers J."/>
            <person name="Boedeker C."/>
            <person name="Bunk B."/>
            <person name="Rast P."/>
            <person name="Borchert D."/>
            <person name="Glockner I."/>
            <person name="Freese H.M."/>
            <person name="Klenk H.P."/>
            <person name="Overmann J."/>
            <person name="Kaster A.K."/>
            <person name="Rohde M."/>
            <person name="Wiegand S."/>
            <person name="Jogler C."/>
        </authorList>
    </citation>
    <scope>NUCLEOTIDE SEQUENCE [LARGE SCALE GENOMIC DNA]</scope>
    <source>
        <strain evidence="8 9">NH11</strain>
    </source>
</reference>